<dbReference type="AlphaFoldDB" id="A0A023WNQ1"/>
<feature type="transmembrane region" description="Helical" evidence="1">
    <location>
        <begin position="94"/>
        <end position="110"/>
    </location>
</feature>
<name>A0A023WNQ1_STUST</name>
<dbReference type="Pfam" id="PF05940">
    <property type="entry name" value="NnrS"/>
    <property type="match status" value="1"/>
</dbReference>
<feature type="transmembrane region" description="Helical" evidence="1">
    <location>
        <begin position="145"/>
        <end position="166"/>
    </location>
</feature>
<feature type="transmembrane region" description="Helical" evidence="1">
    <location>
        <begin position="212"/>
        <end position="236"/>
    </location>
</feature>
<evidence type="ECO:0000256" key="1">
    <source>
        <dbReference type="SAM" id="Phobius"/>
    </source>
</evidence>
<evidence type="ECO:0000313" key="2">
    <source>
        <dbReference type="EMBL" id="AHY41581.1"/>
    </source>
</evidence>
<keyword evidence="1" id="KW-1133">Transmembrane helix</keyword>
<organism evidence="2 3">
    <name type="scientific">Stutzerimonas stutzeri</name>
    <name type="common">Pseudomonas stutzeri</name>
    <dbReference type="NCBI Taxonomy" id="316"/>
    <lineage>
        <taxon>Bacteria</taxon>
        <taxon>Pseudomonadati</taxon>
        <taxon>Pseudomonadota</taxon>
        <taxon>Gammaproteobacteria</taxon>
        <taxon>Pseudomonadales</taxon>
        <taxon>Pseudomonadaceae</taxon>
        <taxon>Stutzerimonas</taxon>
    </lineage>
</organism>
<feature type="transmembrane region" description="Helical" evidence="1">
    <location>
        <begin position="116"/>
        <end position="133"/>
    </location>
</feature>
<feature type="transmembrane region" description="Helical" evidence="1">
    <location>
        <begin position="304"/>
        <end position="325"/>
    </location>
</feature>
<feature type="transmembrane region" description="Helical" evidence="1">
    <location>
        <begin position="242"/>
        <end position="259"/>
    </location>
</feature>
<feature type="transmembrane region" description="Helical" evidence="1">
    <location>
        <begin position="332"/>
        <end position="351"/>
    </location>
</feature>
<dbReference type="Proteomes" id="UP000025238">
    <property type="component" value="Chromosome"/>
</dbReference>
<accession>A0A023WNQ1</accession>
<dbReference type="PATRIC" id="fig|316.97.peg.721"/>
<sequence length="396" mass="43153">MQVIDRRKALSIPPVWRLAFRPFFLAGSLYALLAIPLWVAAWTGLWPGFQPTGGWLAWHRHEMLFGFAMAIVAGFLLTAVQTWTGQTAPSGKRLMGLALVWLAARLGWLFGLPAAWLAPLDLLFLLALAWMMARMLWAVRQKRNYPIVVVLSLMLGADVLTLTGLLQGNDALQRQGVLAGLWLVAALMALIGGRVIPFFTQRGLGKVEAVKPWVWLDIALLVGTGVIALLHAFGLAMRPQPLLGLLFVAIGVGHLLRLARWYDKGIWKVGLLWSLHLAMLWLVVAAFGLALWHFGLLAQSSPSLHALSVGSMSGLILAMIARVTLGHTGRPLQLPAGIVGAFVLFNLGTAARVFLSVAWPVGGLWLAALCWTLAFALYAWRYAPMLVAARVDGHPG</sequence>
<keyword evidence="1" id="KW-0472">Membrane</keyword>
<dbReference type="InterPro" id="IPR010266">
    <property type="entry name" value="NnrS"/>
</dbReference>
<keyword evidence="1" id="KW-0812">Transmembrane</keyword>
<evidence type="ECO:0000313" key="3">
    <source>
        <dbReference type="Proteomes" id="UP000025238"/>
    </source>
</evidence>
<protein>
    <submittedName>
        <fullName evidence="2">Short-chain dehydrogenase</fullName>
    </submittedName>
</protein>
<feature type="transmembrane region" description="Helical" evidence="1">
    <location>
        <begin position="271"/>
        <end position="292"/>
    </location>
</feature>
<feature type="transmembrane region" description="Helical" evidence="1">
    <location>
        <begin position="63"/>
        <end position="82"/>
    </location>
</feature>
<dbReference type="KEGG" id="pstu:UIB01_03545"/>
<feature type="transmembrane region" description="Helical" evidence="1">
    <location>
        <begin position="178"/>
        <end position="200"/>
    </location>
</feature>
<proteinExistence type="predicted"/>
<gene>
    <name evidence="2" type="ORF">UIB01_03545</name>
</gene>
<dbReference type="EMBL" id="CP007509">
    <property type="protein sequence ID" value="AHY41581.1"/>
    <property type="molecule type" value="Genomic_DNA"/>
</dbReference>
<feature type="transmembrane region" description="Helical" evidence="1">
    <location>
        <begin position="357"/>
        <end position="380"/>
    </location>
</feature>
<feature type="transmembrane region" description="Helical" evidence="1">
    <location>
        <begin position="20"/>
        <end position="43"/>
    </location>
</feature>
<reference evidence="2 3" key="1">
    <citation type="submission" date="2014-03" db="EMBL/GenBank/DDBJ databases">
        <title>Complete genome sequence of Pseudomonas stutzeri 19SMN4.</title>
        <authorList>
            <person name="Brunet-Galmes I."/>
            <person name="Nogales B."/>
            <person name="Busquets A."/>
            <person name="Pena A."/>
            <person name="Gomila M."/>
            <person name="Garcia-Valdes E."/>
            <person name="Lalucat J."/>
            <person name="Bennasar A."/>
            <person name="Bosch R."/>
        </authorList>
    </citation>
    <scope>NUCLEOTIDE SEQUENCE [LARGE SCALE GENOMIC DNA]</scope>
    <source>
        <strain evidence="2 3">19SMN4</strain>
    </source>
</reference>